<sequence length="142" mass="16138">MKKLLVLFSSLSLILVTGNLVNAEESEPEKVKPFAEDWYVTPEDIIRDIVFPSIDKRVMQEYPGNDAATFGWRSQRIVGIVYNNNHSYDISIRIQVPDERNKPGNYAEDLVKVRVSPSCDSPKIGCKHGFKVEVLKYKHISG</sequence>
<keyword evidence="3" id="KW-1185">Reference proteome</keyword>
<proteinExistence type="predicted"/>
<accession>A0ABW8RQ61</accession>
<evidence type="ECO:0000256" key="1">
    <source>
        <dbReference type="SAM" id="SignalP"/>
    </source>
</evidence>
<evidence type="ECO:0000313" key="2">
    <source>
        <dbReference type="EMBL" id="MFK9094266.1"/>
    </source>
</evidence>
<dbReference type="Proteomes" id="UP001623041">
    <property type="component" value="Unassembled WGS sequence"/>
</dbReference>
<protein>
    <recommendedName>
        <fullName evidence="4">DUF3888 domain-containing protein</fullName>
    </recommendedName>
</protein>
<feature type="chain" id="PRO_5046206159" description="DUF3888 domain-containing protein" evidence="1">
    <location>
        <begin position="24"/>
        <end position="142"/>
    </location>
</feature>
<feature type="signal peptide" evidence="1">
    <location>
        <begin position="1"/>
        <end position="23"/>
    </location>
</feature>
<dbReference type="EMBL" id="JBJHQH010000021">
    <property type="protein sequence ID" value="MFK9094266.1"/>
    <property type="molecule type" value="Genomic_DNA"/>
</dbReference>
<comment type="caution">
    <text evidence="2">The sequence shown here is derived from an EMBL/GenBank/DDBJ whole genome shotgun (WGS) entry which is preliminary data.</text>
</comment>
<evidence type="ECO:0008006" key="4">
    <source>
        <dbReference type="Google" id="ProtNLM"/>
    </source>
</evidence>
<evidence type="ECO:0000313" key="3">
    <source>
        <dbReference type="Proteomes" id="UP001623041"/>
    </source>
</evidence>
<dbReference type="RefSeq" id="WP_406582739.1">
    <property type="nucleotide sequence ID" value="NZ_JBJHQH010000021.1"/>
</dbReference>
<keyword evidence="1" id="KW-0732">Signal</keyword>
<gene>
    <name evidence="2" type="ORF">ACJEBI_22670</name>
</gene>
<reference evidence="2 3" key="1">
    <citation type="submission" date="2024-11" db="EMBL/GenBank/DDBJ databases">
        <authorList>
            <person name="Lucas J.A."/>
        </authorList>
    </citation>
    <scope>NUCLEOTIDE SEQUENCE [LARGE SCALE GENOMIC DNA]</scope>
    <source>
        <strain evidence="2 3">Z 5.4</strain>
    </source>
</reference>
<name>A0ABW8RQ61_9BACI</name>
<organism evidence="2 3">
    <name type="scientific">Bacillus salipaludis</name>
    <dbReference type="NCBI Taxonomy" id="2547811"/>
    <lineage>
        <taxon>Bacteria</taxon>
        <taxon>Bacillati</taxon>
        <taxon>Bacillota</taxon>
        <taxon>Bacilli</taxon>
        <taxon>Bacillales</taxon>
        <taxon>Bacillaceae</taxon>
        <taxon>Bacillus</taxon>
    </lineage>
</organism>